<accession>A0A0B1TL15</accession>
<feature type="compositionally biased region" description="Basic residues" evidence="1">
    <location>
        <begin position="41"/>
        <end position="51"/>
    </location>
</feature>
<gene>
    <name evidence="2" type="ORF">OESDEN_03536</name>
</gene>
<reference evidence="2 3" key="1">
    <citation type="submission" date="2014-03" db="EMBL/GenBank/DDBJ databases">
        <title>Draft genome of the hookworm Oesophagostomum dentatum.</title>
        <authorList>
            <person name="Mitreva M."/>
        </authorList>
    </citation>
    <scope>NUCLEOTIDE SEQUENCE [LARGE SCALE GENOMIC DNA]</scope>
    <source>
        <strain evidence="2 3">OD-Hann</strain>
    </source>
</reference>
<dbReference type="EMBL" id="KN549650">
    <property type="protein sequence ID" value="KHJ96512.1"/>
    <property type="molecule type" value="Genomic_DNA"/>
</dbReference>
<proteinExistence type="predicted"/>
<organism evidence="2 3">
    <name type="scientific">Oesophagostomum dentatum</name>
    <name type="common">Nodular worm</name>
    <dbReference type="NCBI Taxonomy" id="61180"/>
    <lineage>
        <taxon>Eukaryota</taxon>
        <taxon>Metazoa</taxon>
        <taxon>Ecdysozoa</taxon>
        <taxon>Nematoda</taxon>
        <taxon>Chromadorea</taxon>
        <taxon>Rhabditida</taxon>
        <taxon>Rhabditina</taxon>
        <taxon>Rhabditomorpha</taxon>
        <taxon>Strongyloidea</taxon>
        <taxon>Strongylidae</taxon>
        <taxon>Oesophagostomum</taxon>
    </lineage>
</organism>
<evidence type="ECO:0000313" key="2">
    <source>
        <dbReference type="EMBL" id="KHJ96512.1"/>
    </source>
</evidence>
<protein>
    <submittedName>
        <fullName evidence="2">Uncharacterized protein</fullName>
    </submittedName>
</protein>
<feature type="region of interest" description="Disordered" evidence="1">
    <location>
        <begin position="39"/>
        <end position="162"/>
    </location>
</feature>
<dbReference type="Proteomes" id="UP000053660">
    <property type="component" value="Unassembled WGS sequence"/>
</dbReference>
<feature type="compositionally biased region" description="Polar residues" evidence="1">
    <location>
        <begin position="1"/>
        <end position="10"/>
    </location>
</feature>
<dbReference type="AlphaFoldDB" id="A0A0B1TL15"/>
<evidence type="ECO:0000313" key="3">
    <source>
        <dbReference type="Proteomes" id="UP000053660"/>
    </source>
</evidence>
<feature type="compositionally biased region" description="Basic and acidic residues" evidence="1">
    <location>
        <begin position="137"/>
        <end position="150"/>
    </location>
</feature>
<name>A0A0B1TL15_OESDE</name>
<feature type="region of interest" description="Disordered" evidence="1">
    <location>
        <begin position="177"/>
        <end position="232"/>
    </location>
</feature>
<sequence length="258" mass="28822">MSQENTNLSAPSRMGNGSPENGGFIDWYDSPKILFPTQSTKLRRSVQFKKTRSAEDFSPHRSYLNDTGSTSDLDSIWCTTPLEEPTTSEEGETSASTIVDEETSSKPDQTTPHRSFPSAKLLSRKRRRKPELLEIAETNKESPEARRMSMEEDNEASIFSETVLTPTLARPTQRFITSTPKSSSAVAGTPLKRFHTMDGSPARNTDSTKDKIQRTQSLNVTGDGSDDDSFLDDVFVPFTDPSQFIEMLTHNSQLRKDN</sequence>
<dbReference type="OrthoDB" id="5840409at2759"/>
<feature type="compositionally biased region" description="Polar residues" evidence="1">
    <location>
        <begin position="64"/>
        <end position="73"/>
    </location>
</feature>
<evidence type="ECO:0000256" key="1">
    <source>
        <dbReference type="SAM" id="MobiDB-lite"/>
    </source>
</evidence>
<feature type="compositionally biased region" description="Polar residues" evidence="1">
    <location>
        <begin position="177"/>
        <end position="186"/>
    </location>
</feature>
<feature type="region of interest" description="Disordered" evidence="1">
    <location>
        <begin position="1"/>
        <end position="25"/>
    </location>
</feature>
<keyword evidence="3" id="KW-1185">Reference proteome</keyword>